<accession>A0AAV7N3J0</accession>
<feature type="region of interest" description="Disordered" evidence="4">
    <location>
        <begin position="145"/>
        <end position="216"/>
    </location>
</feature>
<dbReference type="Proteomes" id="UP001066276">
    <property type="component" value="Chromosome 9"/>
</dbReference>
<dbReference type="InterPro" id="IPR001819">
    <property type="entry name" value="Chromogranin_AB"/>
</dbReference>
<protein>
    <recommendedName>
        <fullName evidence="7">Chromogranin A</fullName>
    </recommendedName>
</protein>
<evidence type="ECO:0000256" key="3">
    <source>
        <dbReference type="ARBA" id="ARBA00022525"/>
    </source>
</evidence>
<dbReference type="GO" id="GO:0030141">
    <property type="term" value="C:secretory granule"/>
    <property type="evidence" value="ECO:0007669"/>
    <property type="project" value="InterPro"/>
</dbReference>
<evidence type="ECO:0000313" key="5">
    <source>
        <dbReference type="EMBL" id="KAJ1109097.1"/>
    </source>
</evidence>
<evidence type="ECO:0000256" key="4">
    <source>
        <dbReference type="SAM" id="MobiDB-lite"/>
    </source>
</evidence>
<evidence type="ECO:0000256" key="2">
    <source>
        <dbReference type="ARBA" id="ARBA00005723"/>
    </source>
</evidence>
<keyword evidence="3" id="KW-0964">Secreted</keyword>
<feature type="non-terminal residue" evidence="5">
    <location>
        <position position="216"/>
    </location>
</feature>
<dbReference type="Pfam" id="PF01271">
    <property type="entry name" value="Granin"/>
    <property type="match status" value="1"/>
</dbReference>
<comment type="similarity">
    <text evidence="2">Belongs to the chromogranin/secretogranin protein family.</text>
</comment>
<feature type="compositionally biased region" description="Basic and acidic residues" evidence="4">
    <location>
        <begin position="167"/>
        <end position="216"/>
    </location>
</feature>
<gene>
    <name evidence="5" type="ORF">NDU88_006463</name>
</gene>
<dbReference type="GO" id="GO:0005615">
    <property type="term" value="C:extracellular space"/>
    <property type="evidence" value="ECO:0007669"/>
    <property type="project" value="TreeGrafter"/>
</dbReference>
<evidence type="ECO:0000256" key="1">
    <source>
        <dbReference type="ARBA" id="ARBA00004613"/>
    </source>
</evidence>
<dbReference type="PANTHER" id="PTHR10583">
    <property type="entry name" value="CHROMOGRANIN"/>
    <property type="match status" value="1"/>
</dbReference>
<dbReference type="InterPro" id="IPR001990">
    <property type="entry name" value="Granin"/>
</dbReference>
<dbReference type="AlphaFoldDB" id="A0AAV7N3J0"/>
<comment type="caution">
    <text evidence="5">The sequence shown here is derived from an EMBL/GenBank/DDBJ whole genome shotgun (WGS) entry which is preliminary data.</text>
</comment>
<organism evidence="5 6">
    <name type="scientific">Pleurodeles waltl</name>
    <name type="common">Iberian ribbed newt</name>
    <dbReference type="NCBI Taxonomy" id="8319"/>
    <lineage>
        <taxon>Eukaryota</taxon>
        <taxon>Metazoa</taxon>
        <taxon>Chordata</taxon>
        <taxon>Craniata</taxon>
        <taxon>Vertebrata</taxon>
        <taxon>Euteleostomi</taxon>
        <taxon>Amphibia</taxon>
        <taxon>Batrachia</taxon>
        <taxon>Caudata</taxon>
        <taxon>Salamandroidea</taxon>
        <taxon>Salamandridae</taxon>
        <taxon>Pleurodelinae</taxon>
        <taxon>Pleurodeles</taxon>
    </lineage>
</organism>
<feature type="region of interest" description="Disordered" evidence="4">
    <location>
        <begin position="1"/>
        <end position="21"/>
    </location>
</feature>
<comment type="subcellular location">
    <subcellularLocation>
        <location evidence="1">Secreted</location>
    </subcellularLocation>
</comment>
<name>A0AAV7N3J0_PLEWA</name>
<feature type="non-terminal residue" evidence="5">
    <location>
        <position position="1"/>
    </location>
</feature>
<evidence type="ECO:0008006" key="7">
    <source>
        <dbReference type="Google" id="ProtNLM"/>
    </source>
</evidence>
<keyword evidence="6" id="KW-1185">Reference proteome</keyword>
<evidence type="ECO:0000313" key="6">
    <source>
        <dbReference type="Proteomes" id="UP001066276"/>
    </source>
</evidence>
<dbReference type="EMBL" id="JANPWB010000013">
    <property type="protein sequence ID" value="KAJ1109097.1"/>
    <property type="molecule type" value="Genomic_DNA"/>
</dbReference>
<sequence length="216" mass="24156">DTASSHLGCRHTASSPAPRPPGVASIPAGLHVSSTPPPLFLVIIIKMSCNCPAVRMVLTGCVFLVLFCFRADSVPLSAQLSEEEEKVSKCIMEVLADTLSNPIPAQISSNCRRILKEDERIVSMLKHQHLMRELEDLNHRENSKHRFGQEAGHGGWEEQGEDSEEDELKKRNQEAGAAHHRDPEKRGTDSSEKDVKTRDSKSKRDHEDVREFEKTE</sequence>
<proteinExistence type="inferred from homology"/>
<reference evidence="5" key="1">
    <citation type="journal article" date="2022" name="bioRxiv">
        <title>Sequencing and chromosome-scale assembly of the giantPleurodeles waltlgenome.</title>
        <authorList>
            <person name="Brown T."/>
            <person name="Elewa A."/>
            <person name="Iarovenko S."/>
            <person name="Subramanian E."/>
            <person name="Araus A.J."/>
            <person name="Petzold A."/>
            <person name="Susuki M."/>
            <person name="Suzuki K.-i.T."/>
            <person name="Hayashi T."/>
            <person name="Toyoda A."/>
            <person name="Oliveira C."/>
            <person name="Osipova E."/>
            <person name="Leigh N.D."/>
            <person name="Simon A."/>
            <person name="Yun M.H."/>
        </authorList>
    </citation>
    <scope>NUCLEOTIDE SEQUENCE</scope>
    <source>
        <strain evidence="5">20211129_DDA</strain>
        <tissue evidence="5">Liver</tissue>
    </source>
</reference>